<keyword evidence="1" id="KW-0479">Metal-binding</keyword>
<evidence type="ECO:0000256" key="3">
    <source>
        <dbReference type="ARBA" id="ARBA00022833"/>
    </source>
</evidence>
<evidence type="ECO:0000313" key="8">
    <source>
        <dbReference type="Proteomes" id="UP000002358"/>
    </source>
</evidence>
<evidence type="ECO:0000256" key="1">
    <source>
        <dbReference type="ARBA" id="ARBA00022723"/>
    </source>
</evidence>
<dbReference type="InterPro" id="IPR036236">
    <property type="entry name" value="Znf_C2H2_sf"/>
</dbReference>
<evidence type="ECO:0000256" key="2">
    <source>
        <dbReference type="ARBA" id="ARBA00022771"/>
    </source>
</evidence>
<dbReference type="InterPro" id="IPR041661">
    <property type="entry name" value="ZN622/Rei1/Reh1_Znf-C2H2"/>
</dbReference>
<dbReference type="Proteomes" id="UP000002358">
    <property type="component" value="Chromosome 4"/>
</dbReference>
<feature type="domain" description="C2H2-type" evidence="6">
    <location>
        <begin position="228"/>
        <end position="257"/>
    </location>
</feature>
<dbReference type="InterPro" id="IPR013087">
    <property type="entry name" value="Znf_C2H2_type"/>
</dbReference>
<proteinExistence type="inferred from homology"/>
<dbReference type="Gene3D" id="3.30.160.60">
    <property type="entry name" value="Classic Zinc Finger"/>
    <property type="match status" value="1"/>
</dbReference>
<dbReference type="EnsemblMetazoa" id="XM_008207573">
    <property type="protein sequence ID" value="XP_008205795"/>
    <property type="gene ID" value="LOC100115712"/>
</dbReference>
<comment type="similarity">
    <text evidence="4">Belongs to the ZNF277 family.</text>
</comment>
<dbReference type="PROSITE" id="PS50157">
    <property type="entry name" value="ZINC_FINGER_C2H2_2"/>
    <property type="match status" value="1"/>
</dbReference>
<dbReference type="FunCoup" id="A0A7M7H373">
    <property type="interactions" value="1538"/>
</dbReference>
<dbReference type="OrthoDB" id="278606at2759"/>
<sequence>MLEFFLFRQFFRNTNMSNLEAHAQAKDVKISTNLQNYASTCKSQFNDLDDKPCDLPCLLCDTSFTLPTKEQDFLTHLFNEHRLVIGDVKKIASLKSYIRYWRVKFKEQPLTTFCTTLTAEKKDSASADSIPGTDDFYFLLSDCLMEDKTLRDELRRAKLEWVLAEQVKERSDSTFKRGCMFCREEFEGSRIEYLKHLCQKHNIFLGKPENLVFIDEYLDKIQSNIERFLCIYCEKKFKNRVVLKEHMRKKTHKQVNPNNKNYDKYYVTNYINEPSNNNKRYKSYTAESEDPSGFTDNEEEDWSDWTNECISTTCLFCKESTQDFAQILEHMKSKHKFNFEDETKEFTFYQKVKIVNYIRKQIYINKCVYCDESKEDLSVHMDQENHCKLPQKRIWDQPEFFFPMFESDSFLYNLDTDSDTEETT</sequence>
<dbReference type="PANTHER" id="PTHR13267:SF3">
    <property type="entry name" value="ZINC FINGER PROTEIN 277"/>
    <property type="match status" value="1"/>
</dbReference>
<dbReference type="PROSITE" id="PS00028">
    <property type="entry name" value="ZINC_FINGER_C2H2_1"/>
    <property type="match status" value="1"/>
</dbReference>
<dbReference type="Pfam" id="PF12756">
    <property type="entry name" value="zf-C2H2_2"/>
    <property type="match status" value="2"/>
</dbReference>
<dbReference type="SUPFAM" id="SSF57667">
    <property type="entry name" value="beta-beta-alpha zinc fingers"/>
    <property type="match status" value="2"/>
</dbReference>
<dbReference type="AlphaFoldDB" id="A0A7M7H373"/>
<reference evidence="7" key="1">
    <citation type="submission" date="2021-01" db="UniProtKB">
        <authorList>
            <consortium name="EnsemblMetazoa"/>
        </authorList>
    </citation>
    <scope>IDENTIFICATION</scope>
</reference>
<accession>A0A7M7H373</accession>
<keyword evidence="2 5" id="KW-0863">Zinc-finger</keyword>
<evidence type="ECO:0000259" key="6">
    <source>
        <dbReference type="PROSITE" id="PS50157"/>
    </source>
</evidence>
<evidence type="ECO:0000313" key="7">
    <source>
        <dbReference type="EnsemblMetazoa" id="XP_008205795"/>
    </source>
</evidence>
<dbReference type="InParanoid" id="A0A7M7H373"/>
<evidence type="ECO:0000256" key="5">
    <source>
        <dbReference type="PROSITE-ProRule" id="PRU00042"/>
    </source>
</evidence>
<dbReference type="PANTHER" id="PTHR13267">
    <property type="entry name" value="ZINC FINGER PROTEIN 277"/>
    <property type="match status" value="1"/>
</dbReference>
<evidence type="ECO:0000256" key="4">
    <source>
        <dbReference type="ARBA" id="ARBA00034119"/>
    </source>
</evidence>
<gene>
    <name evidence="7" type="primary">100115712</name>
</gene>
<organism evidence="7 8">
    <name type="scientific">Nasonia vitripennis</name>
    <name type="common">Parasitic wasp</name>
    <dbReference type="NCBI Taxonomy" id="7425"/>
    <lineage>
        <taxon>Eukaryota</taxon>
        <taxon>Metazoa</taxon>
        <taxon>Ecdysozoa</taxon>
        <taxon>Arthropoda</taxon>
        <taxon>Hexapoda</taxon>
        <taxon>Insecta</taxon>
        <taxon>Pterygota</taxon>
        <taxon>Neoptera</taxon>
        <taxon>Endopterygota</taxon>
        <taxon>Hymenoptera</taxon>
        <taxon>Apocrita</taxon>
        <taxon>Proctotrupomorpha</taxon>
        <taxon>Chalcidoidea</taxon>
        <taxon>Pteromalidae</taxon>
        <taxon>Pteromalinae</taxon>
        <taxon>Nasonia</taxon>
    </lineage>
</organism>
<name>A0A7M7H373_NASVI</name>
<protein>
    <recommendedName>
        <fullName evidence="6">C2H2-type domain-containing protein</fullName>
    </recommendedName>
</protein>
<dbReference type="SMART" id="SM00355">
    <property type="entry name" value="ZnF_C2H2"/>
    <property type="match status" value="4"/>
</dbReference>
<keyword evidence="8" id="KW-1185">Reference proteome</keyword>
<keyword evidence="3" id="KW-0862">Zinc</keyword>
<dbReference type="SMR" id="A0A7M7H373"/>
<dbReference type="GO" id="GO:0008270">
    <property type="term" value="F:zinc ion binding"/>
    <property type="evidence" value="ECO:0007669"/>
    <property type="project" value="UniProtKB-KW"/>
</dbReference>
<dbReference type="InterPro" id="IPR040048">
    <property type="entry name" value="ZNF277"/>
</dbReference>